<organism evidence="5 6">
    <name type="scientific">Congzhengia minquanensis</name>
    <dbReference type="NCBI Taxonomy" id="2763657"/>
    <lineage>
        <taxon>Bacteria</taxon>
        <taxon>Bacillati</taxon>
        <taxon>Bacillota</taxon>
        <taxon>Clostridia</taxon>
        <taxon>Eubacteriales</taxon>
        <taxon>Oscillospiraceae</taxon>
        <taxon>Congzhengia</taxon>
    </lineage>
</organism>
<dbReference type="GO" id="GO:0016832">
    <property type="term" value="F:aldehyde-lyase activity"/>
    <property type="evidence" value="ECO:0007669"/>
    <property type="project" value="TreeGrafter"/>
</dbReference>
<dbReference type="InterPro" id="IPR005000">
    <property type="entry name" value="Aldolase/citrate-lyase_domain"/>
</dbReference>
<protein>
    <submittedName>
        <fullName evidence="5">Aldolase</fullName>
    </submittedName>
</protein>
<dbReference type="InterPro" id="IPR050251">
    <property type="entry name" value="HpcH-HpaI_aldolase"/>
</dbReference>
<feature type="domain" description="HpcH/HpaI aldolase/citrate lyase" evidence="4">
    <location>
        <begin position="17"/>
        <end position="238"/>
    </location>
</feature>
<keyword evidence="6" id="KW-1185">Reference proteome</keyword>
<dbReference type="EMBL" id="JACRSU010000001">
    <property type="protein sequence ID" value="MBC8539502.1"/>
    <property type="molecule type" value="Genomic_DNA"/>
</dbReference>
<dbReference type="InterPro" id="IPR040442">
    <property type="entry name" value="Pyrv_kinase-like_dom_sf"/>
</dbReference>
<evidence type="ECO:0000256" key="2">
    <source>
        <dbReference type="ARBA" id="ARBA00022723"/>
    </source>
</evidence>
<evidence type="ECO:0000256" key="1">
    <source>
        <dbReference type="ARBA" id="ARBA00005568"/>
    </source>
</evidence>
<dbReference type="Pfam" id="PF03328">
    <property type="entry name" value="HpcH_HpaI"/>
    <property type="match status" value="1"/>
</dbReference>
<reference evidence="5" key="1">
    <citation type="submission" date="2020-08" db="EMBL/GenBank/DDBJ databases">
        <title>Genome public.</title>
        <authorList>
            <person name="Liu C."/>
            <person name="Sun Q."/>
        </authorList>
    </citation>
    <scope>NUCLEOTIDE SEQUENCE</scope>
    <source>
        <strain evidence="5">H8</strain>
    </source>
</reference>
<dbReference type="Proteomes" id="UP000611762">
    <property type="component" value="Unassembled WGS sequence"/>
</dbReference>
<comment type="similarity">
    <text evidence="1">Belongs to the HpcH/HpaI aldolase family.</text>
</comment>
<dbReference type="GO" id="GO:0046872">
    <property type="term" value="F:metal ion binding"/>
    <property type="evidence" value="ECO:0007669"/>
    <property type="project" value="UniProtKB-KW"/>
</dbReference>
<dbReference type="PANTHER" id="PTHR30502:SF0">
    <property type="entry name" value="PHOSPHOENOLPYRUVATE CARBOXYLASE FAMILY PROTEIN"/>
    <property type="match status" value="1"/>
</dbReference>
<accession>A0A926DKN8</accession>
<dbReference type="AlphaFoldDB" id="A0A926DKN8"/>
<dbReference type="RefSeq" id="WP_249310643.1">
    <property type="nucleotide sequence ID" value="NZ_JACRSU010000001.1"/>
</dbReference>
<name>A0A926DKN8_9FIRM</name>
<evidence type="ECO:0000313" key="5">
    <source>
        <dbReference type="EMBL" id="MBC8539502.1"/>
    </source>
</evidence>
<comment type="caution">
    <text evidence="5">The sequence shown here is derived from an EMBL/GenBank/DDBJ whole genome shotgun (WGS) entry which is preliminary data.</text>
</comment>
<proteinExistence type="inferred from homology"/>
<dbReference type="InterPro" id="IPR015813">
    <property type="entry name" value="Pyrv/PenolPyrv_kinase-like_dom"/>
</dbReference>
<dbReference type="PANTHER" id="PTHR30502">
    <property type="entry name" value="2-KETO-3-DEOXY-L-RHAMNONATE ALDOLASE"/>
    <property type="match status" value="1"/>
</dbReference>
<evidence type="ECO:0000259" key="4">
    <source>
        <dbReference type="Pfam" id="PF03328"/>
    </source>
</evidence>
<evidence type="ECO:0000256" key="3">
    <source>
        <dbReference type="ARBA" id="ARBA00023239"/>
    </source>
</evidence>
<keyword evidence="3" id="KW-0456">Lyase</keyword>
<evidence type="ECO:0000313" key="6">
    <source>
        <dbReference type="Proteomes" id="UP000611762"/>
    </source>
</evidence>
<dbReference type="Gene3D" id="3.20.20.60">
    <property type="entry name" value="Phosphoenolpyruvate-binding domains"/>
    <property type="match status" value="1"/>
</dbReference>
<dbReference type="GO" id="GO:0005737">
    <property type="term" value="C:cytoplasm"/>
    <property type="evidence" value="ECO:0007669"/>
    <property type="project" value="TreeGrafter"/>
</dbReference>
<keyword evidence="2" id="KW-0479">Metal-binding</keyword>
<gene>
    <name evidence="5" type="ORF">H8698_00745</name>
</gene>
<sequence>MNIKEKVAKCLPICGTHINLSDPTVTEMEAQLGYDFLWVDMEHTRLSCDQVHAHLLAARAGGTPLFVRVPVNDLTATKRVLEMGIDGIVFPMTENCTHVKELLSWTLYPPYGKRGCGPRGAVRYGLDSEAEYYGAGHLNSLCRFIQIEQKSAAEEAEEIAKLPYLDGCVLGMHDLSGSIGDLGNIFGKQTLTLAKKSIAAFAKQKKTVGVSTFSTAPKILKRYHEMGINMISTGADYEYILKNAAETLKTIKRLQKGDIQ</sequence>
<dbReference type="SUPFAM" id="SSF51621">
    <property type="entry name" value="Phosphoenolpyruvate/pyruvate domain"/>
    <property type="match status" value="1"/>
</dbReference>